<comment type="caution">
    <text evidence="1">The sequence shown here is derived from an EMBL/GenBank/DDBJ whole genome shotgun (WGS) entry which is preliminary data.</text>
</comment>
<name>A0ACC6P0E4_9BURK</name>
<gene>
    <name evidence="1" type="ORF">RV045_04430</name>
</gene>
<proteinExistence type="predicted"/>
<evidence type="ECO:0000313" key="2">
    <source>
        <dbReference type="Proteomes" id="UP001364695"/>
    </source>
</evidence>
<evidence type="ECO:0000313" key="1">
    <source>
        <dbReference type="EMBL" id="MEJ7137678.1"/>
    </source>
</evidence>
<dbReference type="Proteomes" id="UP001364695">
    <property type="component" value="Unassembled WGS sequence"/>
</dbReference>
<dbReference type="EC" id="6.2.1.17" evidence="1"/>
<keyword evidence="2" id="KW-1185">Reference proteome</keyword>
<protein>
    <submittedName>
        <fullName evidence="1">Propionate--CoA ligase</fullName>
        <ecNumber evidence="1">6.2.1.17</ecNumber>
    </submittedName>
</protein>
<keyword evidence="1" id="KW-0436">Ligase</keyword>
<dbReference type="EMBL" id="JAWDIE010000005">
    <property type="protein sequence ID" value="MEJ7137678.1"/>
    <property type="molecule type" value="Genomic_DNA"/>
</dbReference>
<accession>A0ACC6P0E4</accession>
<organism evidence="1 2">
    <name type="scientific">Amphibiibacter pelophylacis</name>
    <dbReference type="NCBI Taxonomy" id="1799477"/>
    <lineage>
        <taxon>Bacteria</taxon>
        <taxon>Pseudomonadati</taxon>
        <taxon>Pseudomonadota</taxon>
        <taxon>Betaproteobacteria</taxon>
        <taxon>Burkholderiales</taxon>
        <taxon>Sphaerotilaceae</taxon>
        <taxon>Amphibiibacter</taxon>
    </lineage>
</organism>
<reference evidence="1" key="1">
    <citation type="submission" date="2023-10" db="EMBL/GenBank/DDBJ databases">
        <title>Amphibacter perezi, gen. nov., sp. nov. a novel taxa of the family Comamonadaceae, class Betaproteobacteria isolated from the skin microbiota of Pelophylax perezi from different populations.</title>
        <authorList>
            <person name="Costa S."/>
            <person name="Proenca D.N."/>
            <person name="Lopes I."/>
            <person name="Morais P.V."/>
        </authorList>
    </citation>
    <scope>NUCLEOTIDE SEQUENCE</scope>
    <source>
        <strain evidence="1">SL12-8</strain>
    </source>
</reference>
<sequence>MTSTVNHDSIVCHARSINDRDAFWAEQARLVDWETPPQTVCDDSRLPFAHWFKGGTTNLCHNAVDRHVAARGDQDALVWISTEVNETRRYSYAQLQQEVMTTAAMLRSMGVQRGDRVLIYMPMVPEAAFAMLACARIGAIHSVVFGGFAAQALATRIEDAEPRVIVSCDAGMRGGRSIPYRPLLAQALSLSRHVPEAVLDLDRGLASDADTGLTGWPASSPRHDFAALRAQHLQAQVPVTWLESGEPSYILYTSGTTGKPKGVQRDTGGYAVALASSMRLVYNTQPGERMFTTSDIGWVVGHSYIIYGPLINGMTTVMYEGTPLQPDPGIWWRICEQERISTMFSAPTAIRVLRKTGTDPIKACDLSRLRQVFCAGEPMDETSHDWLQQALGIPVIDHYWQTETGWPMLSLLTGVEPPKVQLGSPGLPVYGFDVRLFRDDGTEAGPGEKAIVGVVPPLPPGCLSTLWRDDKRFVDTYFSLFSDRLVYSSFDWGIRDADGYYRILGRTDDVINVAGHRLGTREIEECLLSHPDVAEVAVVGLTDALKGQVPVATVVPKGHVLQGSPEERAALQSRLQQHVRERLGSIAHIQNVYVLGGLPKTRSGKVLRRAIGAVLEGRPTGDLTTLEDATPLTQLQEQMLPR</sequence>